<sequence>GGRADFKWEDVKNDQHRENYLGHSVMAPVGRWQKGRDLNWYTRTGDEATDAASIEAARKEELRRVKEAEEDAMAAALGLPVPVRNR</sequence>
<evidence type="ECO:0000259" key="1">
    <source>
        <dbReference type="Pfam" id="PF10159"/>
    </source>
</evidence>
<evidence type="ECO:0000313" key="2">
    <source>
        <dbReference type="EMBL" id="KAF2083879.1"/>
    </source>
</evidence>
<keyword evidence="3" id="KW-1185">Reference proteome</keyword>
<dbReference type="OrthoDB" id="5390672at2759"/>
<dbReference type="Proteomes" id="UP000799776">
    <property type="component" value="Unassembled WGS sequence"/>
</dbReference>
<dbReference type="PANTHER" id="PTHR14580:SF0">
    <property type="entry name" value="MULTIPLE MYELOMA TUMOR-ASSOCIATED PROTEIN 2"/>
    <property type="match status" value="1"/>
</dbReference>
<organism evidence="2 3">
    <name type="scientific">Saccharata proteae CBS 121410</name>
    <dbReference type="NCBI Taxonomy" id="1314787"/>
    <lineage>
        <taxon>Eukaryota</taxon>
        <taxon>Fungi</taxon>
        <taxon>Dikarya</taxon>
        <taxon>Ascomycota</taxon>
        <taxon>Pezizomycotina</taxon>
        <taxon>Dothideomycetes</taxon>
        <taxon>Dothideomycetes incertae sedis</taxon>
        <taxon>Botryosphaeriales</taxon>
        <taxon>Saccharataceae</taxon>
        <taxon>Saccharata</taxon>
    </lineage>
</organism>
<protein>
    <recommendedName>
        <fullName evidence="1">Multiple myeloma tumor-associated protein 2-like N-terminal domain-containing protein</fullName>
    </recommendedName>
</protein>
<feature type="non-terminal residue" evidence="2">
    <location>
        <position position="86"/>
    </location>
</feature>
<accession>A0A9P4LU88</accession>
<feature type="domain" description="Multiple myeloma tumor-associated protein 2-like N-terminal" evidence="1">
    <location>
        <begin position="1"/>
        <end position="78"/>
    </location>
</feature>
<dbReference type="InterPro" id="IPR019315">
    <property type="entry name" value="MMTA2_N"/>
</dbReference>
<comment type="caution">
    <text evidence="2">The sequence shown here is derived from an EMBL/GenBank/DDBJ whole genome shotgun (WGS) entry which is preliminary data.</text>
</comment>
<name>A0A9P4LU88_9PEZI</name>
<dbReference type="EMBL" id="ML978753">
    <property type="protein sequence ID" value="KAF2083879.1"/>
    <property type="molecule type" value="Genomic_DNA"/>
</dbReference>
<feature type="non-terminal residue" evidence="2">
    <location>
        <position position="1"/>
    </location>
</feature>
<reference evidence="2" key="1">
    <citation type="journal article" date="2020" name="Stud. Mycol.">
        <title>101 Dothideomycetes genomes: a test case for predicting lifestyles and emergence of pathogens.</title>
        <authorList>
            <person name="Haridas S."/>
            <person name="Albert R."/>
            <person name="Binder M."/>
            <person name="Bloem J."/>
            <person name="Labutti K."/>
            <person name="Salamov A."/>
            <person name="Andreopoulos B."/>
            <person name="Baker S."/>
            <person name="Barry K."/>
            <person name="Bills G."/>
            <person name="Bluhm B."/>
            <person name="Cannon C."/>
            <person name="Castanera R."/>
            <person name="Culley D."/>
            <person name="Daum C."/>
            <person name="Ezra D."/>
            <person name="Gonzalez J."/>
            <person name="Henrissat B."/>
            <person name="Kuo A."/>
            <person name="Liang C."/>
            <person name="Lipzen A."/>
            <person name="Lutzoni F."/>
            <person name="Magnuson J."/>
            <person name="Mondo S."/>
            <person name="Nolan M."/>
            <person name="Ohm R."/>
            <person name="Pangilinan J."/>
            <person name="Park H.-J."/>
            <person name="Ramirez L."/>
            <person name="Alfaro M."/>
            <person name="Sun H."/>
            <person name="Tritt A."/>
            <person name="Yoshinaga Y."/>
            <person name="Zwiers L.-H."/>
            <person name="Turgeon B."/>
            <person name="Goodwin S."/>
            <person name="Spatafora J."/>
            <person name="Crous P."/>
            <person name="Grigoriev I."/>
        </authorList>
    </citation>
    <scope>NUCLEOTIDE SEQUENCE</scope>
    <source>
        <strain evidence="2">CBS 121410</strain>
    </source>
</reference>
<proteinExistence type="predicted"/>
<gene>
    <name evidence="2" type="ORF">K490DRAFT_7542</name>
</gene>
<evidence type="ECO:0000313" key="3">
    <source>
        <dbReference type="Proteomes" id="UP000799776"/>
    </source>
</evidence>
<dbReference type="Pfam" id="PF10159">
    <property type="entry name" value="MMtag"/>
    <property type="match status" value="1"/>
</dbReference>
<dbReference type="PANTHER" id="PTHR14580">
    <property type="entry name" value="MULTIPLE MYELOMA TUMOR-ASSOCIATED PROTEIN 2 FAMILY MEMBER"/>
    <property type="match status" value="1"/>
</dbReference>
<dbReference type="AlphaFoldDB" id="A0A9P4LU88"/>
<dbReference type="InterPro" id="IPR039207">
    <property type="entry name" value="MMTAG2-like"/>
</dbReference>